<feature type="transmembrane region" description="Helical" evidence="7">
    <location>
        <begin position="61"/>
        <end position="79"/>
    </location>
</feature>
<dbReference type="GO" id="GO:0030258">
    <property type="term" value="P:lipid modification"/>
    <property type="evidence" value="ECO:0007669"/>
    <property type="project" value="TreeGrafter"/>
</dbReference>
<evidence type="ECO:0000256" key="1">
    <source>
        <dbReference type="ARBA" id="ARBA00004141"/>
    </source>
</evidence>
<reference evidence="8 9" key="1">
    <citation type="submission" date="2020-08" db="EMBL/GenBank/DDBJ databases">
        <authorList>
            <person name="Hejnol A."/>
        </authorList>
    </citation>
    <scope>NUCLEOTIDE SEQUENCE [LARGE SCALE GENOMIC DNA]</scope>
</reference>
<evidence type="ECO:0000256" key="6">
    <source>
        <dbReference type="ARBA" id="ARBA00023315"/>
    </source>
</evidence>
<proteinExistence type="predicted"/>
<keyword evidence="6" id="KW-0012">Acyltransferase</keyword>
<comment type="subcellular location">
    <subcellularLocation>
        <location evidence="1">Membrane</location>
        <topology evidence="1">Multi-pass membrane protein</topology>
    </subcellularLocation>
</comment>
<dbReference type="OrthoDB" id="286734at2759"/>
<dbReference type="InterPro" id="IPR049941">
    <property type="entry name" value="LPLAT_7/PORCN-like"/>
</dbReference>
<evidence type="ECO:0000256" key="5">
    <source>
        <dbReference type="ARBA" id="ARBA00023136"/>
    </source>
</evidence>
<dbReference type="GO" id="GO:0016020">
    <property type="term" value="C:membrane"/>
    <property type="evidence" value="ECO:0007669"/>
    <property type="project" value="UniProtKB-SubCell"/>
</dbReference>
<keyword evidence="3 7" id="KW-0812">Transmembrane</keyword>
<dbReference type="AlphaFoldDB" id="A0A7I8VHJ7"/>
<evidence type="ECO:0000313" key="9">
    <source>
        <dbReference type="Proteomes" id="UP000549394"/>
    </source>
</evidence>
<organism evidence="8 9">
    <name type="scientific">Dimorphilus gyrociliatus</name>
    <dbReference type="NCBI Taxonomy" id="2664684"/>
    <lineage>
        <taxon>Eukaryota</taxon>
        <taxon>Metazoa</taxon>
        <taxon>Spiralia</taxon>
        <taxon>Lophotrochozoa</taxon>
        <taxon>Annelida</taxon>
        <taxon>Polychaeta</taxon>
        <taxon>Polychaeta incertae sedis</taxon>
        <taxon>Dinophilidae</taxon>
        <taxon>Dimorphilus</taxon>
    </lineage>
</organism>
<keyword evidence="4 7" id="KW-1133">Transmembrane helix</keyword>
<feature type="transmembrane region" description="Helical" evidence="7">
    <location>
        <begin position="112"/>
        <end position="134"/>
    </location>
</feature>
<keyword evidence="2" id="KW-0808">Transferase</keyword>
<accession>A0A7I8VHJ7</accession>
<gene>
    <name evidence="8" type="ORF">DGYR_LOCUS3560</name>
</gene>
<protein>
    <submittedName>
        <fullName evidence="8">DgyrCDS3779</fullName>
    </submittedName>
</protein>
<dbReference type="GO" id="GO:0016746">
    <property type="term" value="F:acyltransferase activity"/>
    <property type="evidence" value="ECO:0007669"/>
    <property type="project" value="UniProtKB-KW"/>
</dbReference>
<dbReference type="PANTHER" id="PTHR13906">
    <property type="entry name" value="PORCUPINE"/>
    <property type="match status" value="1"/>
</dbReference>
<dbReference type="Pfam" id="PF03062">
    <property type="entry name" value="MBOAT"/>
    <property type="match status" value="1"/>
</dbReference>
<dbReference type="InterPro" id="IPR004299">
    <property type="entry name" value="MBOAT_fam"/>
</dbReference>
<sequence>MYYDYGAYTLDITGPLMICTQKVTSLAFSAYDGVFRVRKKERLSDDQRLMAINKLPSFLEFFSYIFSFHGILLGPMCFYRDYAVFVEGKQYTQKTESSDVIKIEKEPSPNRVVVKNVILAFTCIGITMSLASWYPKTLMVDENFVINHNFVYRTLICILVVFLARSKYYFGWKLGEATNNAAGLGFNGYDEKNNAKWNLIENVNIPAIEFATSFRDIINNWNIQTAIWLRRICYDRLKGVYRTYATYTLSAIWHGFYPGYYFTFLGGALTTNAARTLRRIIRPLMLSPPWLKKSYDVVTWFFSHLALAYFIVPFTLLDMKRVYYFYTYNQYWWMHLVVIGILLLPFVWKPKIEAKSEKVKKHND</sequence>
<feature type="transmembrane region" description="Helical" evidence="7">
    <location>
        <begin position="332"/>
        <end position="348"/>
    </location>
</feature>
<evidence type="ECO:0000256" key="4">
    <source>
        <dbReference type="ARBA" id="ARBA00022989"/>
    </source>
</evidence>
<evidence type="ECO:0000256" key="3">
    <source>
        <dbReference type="ARBA" id="ARBA00022692"/>
    </source>
</evidence>
<evidence type="ECO:0000313" key="8">
    <source>
        <dbReference type="EMBL" id="CAD5114738.1"/>
    </source>
</evidence>
<keyword evidence="9" id="KW-1185">Reference proteome</keyword>
<comment type="caution">
    <text evidence="8">The sequence shown here is derived from an EMBL/GenBank/DDBJ whole genome shotgun (WGS) entry which is preliminary data.</text>
</comment>
<evidence type="ECO:0000256" key="7">
    <source>
        <dbReference type="SAM" id="Phobius"/>
    </source>
</evidence>
<evidence type="ECO:0000256" key="2">
    <source>
        <dbReference type="ARBA" id="ARBA00022679"/>
    </source>
</evidence>
<keyword evidence="5 7" id="KW-0472">Membrane</keyword>
<dbReference type="EMBL" id="CAJFCJ010000005">
    <property type="protein sequence ID" value="CAD5114738.1"/>
    <property type="molecule type" value="Genomic_DNA"/>
</dbReference>
<dbReference type="PANTHER" id="PTHR13906:SF4">
    <property type="entry name" value="LYSOPHOSPHOLIPID ACYLTRANSFERASE 6"/>
    <property type="match status" value="1"/>
</dbReference>
<feature type="transmembrane region" description="Helical" evidence="7">
    <location>
        <begin position="146"/>
        <end position="164"/>
    </location>
</feature>
<feature type="transmembrane region" description="Helical" evidence="7">
    <location>
        <begin position="294"/>
        <end position="312"/>
    </location>
</feature>
<name>A0A7I8VHJ7_9ANNE</name>
<dbReference type="Proteomes" id="UP000549394">
    <property type="component" value="Unassembled WGS sequence"/>
</dbReference>